<feature type="transmembrane region" description="Helical" evidence="14">
    <location>
        <begin position="331"/>
        <end position="359"/>
    </location>
</feature>
<keyword evidence="4" id="KW-1003">Cell membrane</keyword>
<dbReference type="EMBL" id="PGET01000001">
    <property type="protein sequence ID" value="PJJ30596.1"/>
    <property type="molecule type" value="Genomic_DNA"/>
</dbReference>
<keyword evidence="8 14" id="KW-1133">Transmembrane helix</keyword>
<dbReference type="InterPro" id="IPR004703">
    <property type="entry name" value="PTS_sugar-sp_permease"/>
</dbReference>
<comment type="caution">
    <text evidence="15">The sequence shown here is derived from an EMBL/GenBank/DDBJ whole genome shotgun (WGS) entry which is preliminary data.</text>
</comment>
<dbReference type="PANTHER" id="PTHR33843">
    <property type="entry name" value="ASCORBATE-SPECIFIC PTS SYSTEM EIIC COMPONENT"/>
    <property type="match status" value="1"/>
</dbReference>
<evidence type="ECO:0000256" key="9">
    <source>
        <dbReference type="ARBA" id="ARBA00023136"/>
    </source>
</evidence>
<keyword evidence="6" id="KW-0598">Phosphotransferase system</keyword>
<evidence type="ECO:0000256" key="8">
    <source>
        <dbReference type="ARBA" id="ARBA00022989"/>
    </source>
</evidence>
<evidence type="ECO:0000256" key="4">
    <source>
        <dbReference type="ARBA" id="ARBA00022475"/>
    </source>
</evidence>
<feature type="transmembrane region" description="Helical" evidence="14">
    <location>
        <begin position="146"/>
        <end position="166"/>
    </location>
</feature>
<evidence type="ECO:0000256" key="5">
    <source>
        <dbReference type="ARBA" id="ARBA00022597"/>
    </source>
</evidence>
<gene>
    <name evidence="15" type="ORF">H171_4204</name>
</gene>
<proteinExistence type="inferred from homology"/>
<evidence type="ECO:0000256" key="7">
    <source>
        <dbReference type="ARBA" id="ARBA00022692"/>
    </source>
</evidence>
<feature type="transmembrane region" description="Helical" evidence="14">
    <location>
        <begin position="371"/>
        <end position="391"/>
    </location>
</feature>
<feature type="transmembrane region" description="Helical" evidence="14">
    <location>
        <begin position="6"/>
        <end position="28"/>
    </location>
</feature>
<sequence length="450" mass="47491">MAVLNIIQEILSTPAVLVALIALIGLLLQKKPAADTIRGTIKSFLGFIVLSAGADVIVTSLAPLGGMFQEAFHTAGVVPNNEAIIAVALKEYGQVTALIMFFGMFANILIARITRFKYVFLTGHHTLYMACMIGVILITIGMSTAATVVVGAVALGIVMVLFPALAQPTMKKITKSDEVAFGHFSTIGYWSSAMIGKLVGKNSKSTEEIEFPKSLAFLRDSSVSISLTMVIFYLILALFCGPDYVKNNWSDGTNYIMFSITKGIQFAAGVFIILQGVRLILAEIVPAFKGISERLIPNAKPALDCPIVYTFAPNAVLIGFFSSFVGGIAGMVMLILTGGIIILPGVVPHFFCGATAGVFGNANGGVKGAVFGSFINGLMLTFAPLLLMPLLGDLGYQGTTFSDLDFIASGFLIGKAGQLGPIAATIFVFGVLAVMVAVSIKKPGRKESES</sequence>
<evidence type="ECO:0000256" key="1">
    <source>
        <dbReference type="ARBA" id="ARBA00004651"/>
    </source>
</evidence>
<name>A0A2M8ZAX7_9FIRM</name>
<dbReference type="RefSeq" id="WP_100306830.1">
    <property type="nucleotide sequence ID" value="NZ_PGET01000001.1"/>
</dbReference>
<evidence type="ECO:0000256" key="6">
    <source>
        <dbReference type="ARBA" id="ARBA00022683"/>
    </source>
</evidence>
<comment type="subunit">
    <text evidence="2">Homodimer.</text>
</comment>
<accession>A0A2M8ZAX7</accession>
<evidence type="ECO:0000256" key="12">
    <source>
        <dbReference type="ARBA" id="ARBA00039702"/>
    </source>
</evidence>
<dbReference type="Proteomes" id="UP000231092">
    <property type="component" value="Unassembled WGS sequence"/>
</dbReference>
<keyword evidence="5" id="KW-0762">Sugar transport</keyword>
<evidence type="ECO:0000313" key="15">
    <source>
        <dbReference type="EMBL" id="PJJ30596.1"/>
    </source>
</evidence>
<dbReference type="AlphaFoldDB" id="A0A2M8ZAX7"/>
<dbReference type="GO" id="GO:0005886">
    <property type="term" value="C:plasma membrane"/>
    <property type="evidence" value="ECO:0007669"/>
    <property type="project" value="UniProtKB-SubCell"/>
</dbReference>
<reference evidence="15 16" key="1">
    <citation type="submission" date="2017-11" db="EMBL/GenBank/DDBJ databases">
        <title>Understudied soil microbes with underappreciated capabilities: Untangling the Clostridium saccharolyticum group.</title>
        <authorList>
            <person name="Leschine S."/>
        </authorList>
    </citation>
    <scope>NUCLEOTIDE SEQUENCE [LARGE SCALE GENOMIC DNA]</scope>
    <source>
        <strain evidence="15 16">18A</strain>
    </source>
</reference>
<feature type="transmembrane region" description="Helical" evidence="14">
    <location>
        <begin position="306"/>
        <end position="325"/>
    </location>
</feature>
<feature type="transmembrane region" description="Helical" evidence="14">
    <location>
        <begin position="40"/>
        <end position="62"/>
    </location>
</feature>
<dbReference type="OrthoDB" id="9796178at2"/>
<dbReference type="Pfam" id="PF03611">
    <property type="entry name" value="EIIC-GAT"/>
    <property type="match status" value="1"/>
</dbReference>
<comment type="subcellular location">
    <subcellularLocation>
        <location evidence="1">Cell membrane</location>
        <topology evidence="1">Multi-pass membrane protein</topology>
    </subcellularLocation>
</comment>
<dbReference type="GO" id="GO:0009401">
    <property type="term" value="P:phosphoenolpyruvate-dependent sugar phosphotransferase system"/>
    <property type="evidence" value="ECO:0007669"/>
    <property type="project" value="UniProtKB-KW"/>
</dbReference>
<keyword evidence="3" id="KW-0813">Transport</keyword>
<dbReference type="PANTHER" id="PTHR33843:SF4">
    <property type="entry name" value="ASCORBATE-SPECIFIC PTS SYSTEM EIIC COMPONENT"/>
    <property type="match status" value="1"/>
</dbReference>
<dbReference type="NCBIfam" id="NF006922">
    <property type="entry name" value="PRK09410.1-5"/>
    <property type="match status" value="1"/>
</dbReference>
<organism evidence="15 16">
    <name type="scientific">[Clostridium] celerecrescens 18A</name>
    <dbReference type="NCBI Taxonomy" id="1286362"/>
    <lineage>
        <taxon>Bacteria</taxon>
        <taxon>Bacillati</taxon>
        <taxon>Bacillota</taxon>
        <taxon>Clostridia</taxon>
        <taxon>Lachnospirales</taxon>
        <taxon>Lachnospiraceae</taxon>
        <taxon>Lacrimispora</taxon>
    </lineage>
</organism>
<evidence type="ECO:0000256" key="13">
    <source>
        <dbReference type="ARBA" id="ARBA00042859"/>
    </source>
</evidence>
<feature type="transmembrane region" description="Helical" evidence="14">
    <location>
        <begin position="223"/>
        <end position="244"/>
    </location>
</feature>
<keyword evidence="9 14" id="KW-0472">Membrane</keyword>
<evidence type="ECO:0000256" key="11">
    <source>
        <dbReference type="ARBA" id="ARBA00038218"/>
    </source>
</evidence>
<comment type="function">
    <text evidence="10">The phosphoenolpyruvate-dependent sugar phosphotransferase system (sugar PTS), a major carbohydrate active transport system, catalyzes the phosphorylation of incoming sugar substrates concomitantly with their translocation across the cell membrane. The enzyme II UlaABC PTS system is involved in ascorbate transport.</text>
</comment>
<feature type="transmembrane region" description="Helical" evidence="14">
    <location>
        <begin position="264"/>
        <end position="285"/>
    </location>
</feature>
<evidence type="ECO:0000256" key="2">
    <source>
        <dbReference type="ARBA" id="ARBA00011738"/>
    </source>
</evidence>
<dbReference type="NCBIfam" id="NF009553">
    <property type="entry name" value="PRK12997.1-5"/>
    <property type="match status" value="1"/>
</dbReference>
<evidence type="ECO:0000256" key="14">
    <source>
        <dbReference type="SAM" id="Phobius"/>
    </source>
</evidence>
<keyword evidence="7 14" id="KW-0812">Transmembrane</keyword>
<dbReference type="NCBIfam" id="NF006920">
    <property type="entry name" value="PRK09410.1-2"/>
    <property type="match status" value="1"/>
</dbReference>
<feature type="transmembrane region" description="Helical" evidence="14">
    <location>
        <begin position="419"/>
        <end position="440"/>
    </location>
</feature>
<dbReference type="InterPro" id="IPR051562">
    <property type="entry name" value="Ascorbate-PTS_EIIC"/>
</dbReference>
<evidence type="ECO:0000256" key="3">
    <source>
        <dbReference type="ARBA" id="ARBA00022448"/>
    </source>
</evidence>
<evidence type="ECO:0000256" key="10">
    <source>
        <dbReference type="ARBA" id="ARBA00037387"/>
    </source>
</evidence>
<comment type="similarity">
    <text evidence="11">Belongs to the UlaA family.</text>
</comment>
<protein>
    <recommendedName>
        <fullName evidence="12">Ascorbate-specific PTS system EIIC component</fullName>
    </recommendedName>
    <alternativeName>
        <fullName evidence="13">Ascorbate-specific permease IIC component UlaA</fullName>
    </alternativeName>
</protein>
<feature type="transmembrane region" description="Helical" evidence="14">
    <location>
        <begin position="118"/>
        <end position="140"/>
    </location>
</feature>
<feature type="transmembrane region" description="Helical" evidence="14">
    <location>
        <begin position="92"/>
        <end position="111"/>
    </location>
</feature>
<evidence type="ECO:0000313" key="16">
    <source>
        <dbReference type="Proteomes" id="UP000231092"/>
    </source>
</evidence>